<dbReference type="STRING" id="988821.SAMN05421867_113106"/>
<dbReference type="EMBL" id="FOKA01000013">
    <property type="protein sequence ID" value="SFB30690.1"/>
    <property type="molecule type" value="Genomic_DNA"/>
</dbReference>
<dbReference type="Proteomes" id="UP000199012">
    <property type="component" value="Unassembled WGS sequence"/>
</dbReference>
<dbReference type="AlphaFoldDB" id="A0A1I1A288"/>
<keyword evidence="3" id="KW-1185">Reference proteome</keyword>
<protein>
    <submittedName>
        <fullName evidence="2">Uncharacterized protein</fullName>
    </submittedName>
</protein>
<accession>A0A1I1A288</accession>
<gene>
    <name evidence="2" type="ORF">SAMN05421867_113106</name>
</gene>
<feature type="transmembrane region" description="Helical" evidence="1">
    <location>
        <begin position="50"/>
        <end position="71"/>
    </location>
</feature>
<evidence type="ECO:0000313" key="3">
    <source>
        <dbReference type="Proteomes" id="UP000199012"/>
    </source>
</evidence>
<evidence type="ECO:0000313" key="2">
    <source>
        <dbReference type="EMBL" id="SFB30690.1"/>
    </source>
</evidence>
<feature type="transmembrane region" description="Helical" evidence="1">
    <location>
        <begin position="26"/>
        <end position="43"/>
    </location>
</feature>
<sequence length="85" mass="8298">MLVVLWLAAASVGTLAVVEVRGTLALLGACVTAVVACAAWALVAPAPTALVALASATGLAVACVWQLHALASAAPVPDEVLSPVL</sequence>
<keyword evidence="1" id="KW-1133">Transmembrane helix</keyword>
<organism evidence="2 3">
    <name type="scientific">Cellulomonas marina</name>
    <dbReference type="NCBI Taxonomy" id="988821"/>
    <lineage>
        <taxon>Bacteria</taxon>
        <taxon>Bacillati</taxon>
        <taxon>Actinomycetota</taxon>
        <taxon>Actinomycetes</taxon>
        <taxon>Micrococcales</taxon>
        <taxon>Cellulomonadaceae</taxon>
        <taxon>Cellulomonas</taxon>
    </lineage>
</organism>
<keyword evidence="1" id="KW-0472">Membrane</keyword>
<keyword evidence="1" id="KW-0812">Transmembrane</keyword>
<evidence type="ECO:0000256" key="1">
    <source>
        <dbReference type="SAM" id="Phobius"/>
    </source>
</evidence>
<name>A0A1I1A288_9CELL</name>
<proteinExistence type="predicted"/>
<reference evidence="2 3" key="1">
    <citation type="submission" date="2016-10" db="EMBL/GenBank/DDBJ databases">
        <authorList>
            <person name="de Groot N.N."/>
        </authorList>
    </citation>
    <scope>NUCLEOTIDE SEQUENCE [LARGE SCALE GENOMIC DNA]</scope>
    <source>
        <strain evidence="2 3">CGMCC 4.6945</strain>
    </source>
</reference>
<dbReference type="RefSeq" id="WP_090033975.1">
    <property type="nucleotide sequence ID" value="NZ_BONM01000016.1"/>
</dbReference>